<dbReference type="CDD" id="cd00082">
    <property type="entry name" value="HisKA"/>
    <property type="match status" value="1"/>
</dbReference>
<dbReference type="InterPro" id="IPR003660">
    <property type="entry name" value="HAMP_dom"/>
</dbReference>
<keyword evidence="11 14" id="KW-1133">Transmembrane helix</keyword>
<dbReference type="InterPro" id="IPR036890">
    <property type="entry name" value="HATPase_C_sf"/>
</dbReference>
<keyword evidence="4 14" id="KW-0997">Cell inner membrane</keyword>
<evidence type="ECO:0000256" key="11">
    <source>
        <dbReference type="ARBA" id="ARBA00022989"/>
    </source>
</evidence>
<evidence type="ECO:0000256" key="4">
    <source>
        <dbReference type="ARBA" id="ARBA00022519"/>
    </source>
</evidence>
<dbReference type="Gene3D" id="3.30.565.10">
    <property type="entry name" value="Histidine kinase-like ATPase, C-terminal domain"/>
    <property type="match status" value="1"/>
</dbReference>
<evidence type="ECO:0000256" key="14">
    <source>
        <dbReference type="RuleBase" id="RU364088"/>
    </source>
</evidence>
<dbReference type="CDD" id="cd00075">
    <property type="entry name" value="HATPase"/>
    <property type="match status" value="1"/>
</dbReference>
<feature type="domain" description="Histidine kinase" evidence="16">
    <location>
        <begin position="242"/>
        <end position="456"/>
    </location>
</feature>
<dbReference type="PANTHER" id="PTHR45436">
    <property type="entry name" value="SENSOR HISTIDINE KINASE YKOH"/>
    <property type="match status" value="1"/>
</dbReference>
<keyword evidence="9 14" id="KW-0418">Kinase</keyword>
<dbReference type="CDD" id="cd06225">
    <property type="entry name" value="HAMP"/>
    <property type="match status" value="1"/>
</dbReference>
<evidence type="ECO:0000313" key="19">
    <source>
        <dbReference type="Proteomes" id="UP000298656"/>
    </source>
</evidence>
<keyword evidence="8 14" id="KW-0547">Nucleotide-binding</keyword>
<accession>A0A4V1EIE0</accession>
<dbReference type="OrthoDB" id="9786919at2"/>
<feature type="transmembrane region" description="Helical" evidence="14">
    <location>
        <begin position="156"/>
        <end position="180"/>
    </location>
</feature>
<keyword evidence="5" id="KW-0597">Phosphoprotein</keyword>
<dbReference type="SUPFAM" id="SSF47384">
    <property type="entry name" value="Homodimeric domain of signal transducing histidine kinase"/>
    <property type="match status" value="1"/>
</dbReference>
<dbReference type="InterPro" id="IPR003661">
    <property type="entry name" value="HisK_dim/P_dom"/>
</dbReference>
<dbReference type="PROSITE" id="PS50885">
    <property type="entry name" value="HAMP"/>
    <property type="match status" value="1"/>
</dbReference>
<evidence type="ECO:0000256" key="9">
    <source>
        <dbReference type="ARBA" id="ARBA00022777"/>
    </source>
</evidence>
<feature type="transmembrane region" description="Helical" evidence="14">
    <location>
        <begin position="12"/>
        <end position="32"/>
    </location>
</feature>
<dbReference type="Proteomes" id="UP000298656">
    <property type="component" value="Chromosome 2"/>
</dbReference>
<dbReference type="InterPro" id="IPR006290">
    <property type="entry name" value="CztS_silS_copS"/>
</dbReference>
<dbReference type="EC" id="2.7.13.3" evidence="14"/>
<dbReference type="KEGG" id="tvl:FAZ95_30805"/>
<keyword evidence="3 14" id="KW-1003">Cell membrane</keyword>
<dbReference type="SMART" id="SM00388">
    <property type="entry name" value="HisKA"/>
    <property type="match status" value="1"/>
</dbReference>
<organism evidence="18 19">
    <name type="scientific">Trinickia violacea</name>
    <dbReference type="NCBI Taxonomy" id="2571746"/>
    <lineage>
        <taxon>Bacteria</taxon>
        <taxon>Pseudomonadati</taxon>
        <taxon>Pseudomonadota</taxon>
        <taxon>Betaproteobacteria</taxon>
        <taxon>Burkholderiales</taxon>
        <taxon>Burkholderiaceae</taxon>
        <taxon>Trinickia</taxon>
    </lineage>
</organism>
<sequence>MNPSIARRLAMMFALVALFVFALVGTCLYLVLRTQLHNHLRESLDDRREIAQLIVTHSVTPEKWKMAREKLADMTPRDGSTQYSVTSSDPHFHYGHPVTGTELSEWIPGYKKIRPAGHGAADMLVNTTTIPASGVRPDVQLQVAASCLPNTRTLRVFGFALTALVGLGTLGVLLLSHWVAKLGLAPLTRLTRDAQAVSPNNRSQRLDARSLPHELNDLANSFNGALERLDVAYGRLESFNADVAHELRTPVTILIGQTEVALTARNRSIEDLRHTLQSNLEEFERMRGIINDMLFLARADQGERATGLVEVSLAAEVGRTLDYLEMPFDEAQVRAVSHGDARAPVNTSLFGRACTNLLMNALQHCTDGMTVTVTLARHNEHVHISVANPGEPIDPAALSHLFDRFYRVEASRTNSRENHGLGLAIVKAVAEMHGGTVYAASAGGINTFGFSVAAGSAEPREPEREKREISVPRAAPSAAVELAATATNARRLGARSGR</sequence>
<evidence type="ECO:0000256" key="15">
    <source>
        <dbReference type="SAM" id="MobiDB-lite"/>
    </source>
</evidence>
<reference evidence="18 19" key="1">
    <citation type="submission" date="2019-05" db="EMBL/GenBank/DDBJ databases">
        <title>Burkholderia sp. DHOD12, isolated from subtropical forest soil.</title>
        <authorList>
            <person name="Gao Z.-H."/>
            <person name="Qiu L.-H."/>
        </authorList>
    </citation>
    <scope>NUCLEOTIDE SEQUENCE [LARGE SCALE GENOMIC DNA]</scope>
    <source>
        <strain evidence="18 19">DHOD12</strain>
    </source>
</reference>
<feature type="region of interest" description="Disordered" evidence="15">
    <location>
        <begin position="456"/>
        <end position="482"/>
    </location>
</feature>
<dbReference type="Gene3D" id="6.10.340.10">
    <property type="match status" value="1"/>
</dbReference>
<evidence type="ECO:0000256" key="12">
    <source>
        <dbReference type="ARBA" id="ARBA00023012"/>
    </source>
</evidence>
<evidence type="ECO:0000256" key="5">
    <source>
        <dbReference type="ARBA" id="ARBA00022553"/>
    </source>
</evidence>
<dbReference type="PANTHER" id="PTHR45436:SF9">
    <property type="entry name" value="SENSOR PROTEIN"/>
    <property type="match status" value="1"/>
</dbReference>
<evidence type="ECO:0000256" key="13">
    <source>
        <dbReference type="ARBA" id="ARBA00023136"/>
    </source>
</evidence>
<evidence type="ECO:0000256" key="6">
    <source>
        <dbReference type="ARBA" id="ARBA00022679"/>
    </source>
</evidence>
<comment type="subcellular location">
    <subcellularLocation>
        <location evidence="2 14">Cell inner membrane</location>
    </subcellularLocation>
</comment>
<evidence type="ECO:0000256" key="2">
    <source>
        <dbReference type="ARBA" id="ARBA00004533"/>
    </source>
</evidence>
<dbReference type="EMBL" id="CP040078">
    <property type="protein sequence ID" value="QCP53440.1"/>
    <property type="molecule type" value="Genomic_DNA"/>
</dbReference>
<name>A0A4V1EIE0_9BURK</name>
<evidence type="ECO:0000256" key="3">
    <source>
        <dbReference type="ARBA" id="ARBA00022475"/>
    </source>
</evidence>
<dbReference type="SMART" id="SM00304">
    <property type="entry name" value="HAMP"/>
    <property type="match status" value="1"/>
</dbReference>
<dbReference type="InterPro" id="IPR003594">
    <property type="entry name" value="HATPase_dom"/>
</dbReference>
<evidence type="ECO:0000256" key="7">
    <source>
        <dbReference type="ARBA" id="ARBA00022692"/>
    </source>
</evidence>
<keyword evidence="10 14" id="KW-0067">ATP-binding</keyword>
<protein>
    <recommendedName>
        <fullName evidence="14">Sensor protein</fullName>
        <ecNumber evidence="14">2.7.13.3</ecNumber>
    </recommendedName>
</protein>
<dbReference type="Pfam" id="PF02518">
    <property type="entry name" value="HATPase_c"/>
    <property type="match status" value="1"/>
</dbReference>
<keyword evidence="7 14" id="KW-0812">Transmembrane</keyword>
<dbReference type="InterPro" id="IPR004358">
    <property type="entry name" value="Sig_transdc_His_kin-like_C"/>
</dbReference>
<dbReference type="PRINTS" id="PR00344">
    <property type="entry name" value="BCTRLSENSOR"/>
</dbReference>
<evidence type="ECO:0000256" key="8">
    <source>
        <dbReference type="ARBA" id="ARBA00022741"/>
    </source>
</evidence>
<gene>
    <name evidence="18" type="ORF">FAZ95_30805</name>
</gene>
<dbReference type="AlphaFoldDB" id="A0A4V1EIE0"/>
<comment type="function">
    <text evidence="14">Member of a two-component regulatory system.</text>
</comment>
<dbReference type="NCBIfam" id="TIGR01386">
    <property type="entry name" value="cztS_silS_copS"/>
    <property type="match status" value="1"/>
</dbReference>
<dbReference type="Pfam" id="PF00512">
    <property type="entry name" value="HisKA"/>
    <property type="match status" value="1"/>
</dbReference>
<evidence type="ECO:0000256" key="1">
    <source>
        <dbReference type="ARBA" id="ARBA00000085"/>
    </source>
</evidence>
<dbReference type="RefSeq" id="WP_137336210.1">
    <property type="nucleotide sequence ID" value="NZ_CP040078.1"/>
</dbReference>
<dbReference type="PROSITE" id="PS50109">
    <property type="entry name" value="HIS_KIN"/>
    <property type="match status" value="1"/>
</dbReference>
<dbReference type="InterPro" id="IPR005467">
    <property type="entry name" value="His_kinase_dom"/>
</dbReference>
<evidence type="ECO:0000259" key="16">
    <source>
        <dbReference type="PROSITE" id="PS50109"/>
    </source>
</evidence>
<keyword evidence="13 14" id="KW-0472">Membrane</keyword>
<comment type="catalytic activity">
    <reaction evidence="1 14">
        <text>ATP + protein L-histidine = ADP + protein N-phospho-L-histidine.</text>
        <dbReference type="EC" id="2.7.13.3"/>
    </reaction>
</comment>
<evidence type="ECO:0000313" key="18">
    <source>
        <dbReference type="EMBL" id="QCP53440.1"/>
    </source>
</evidence>
<dbReference type="FunFam" id="1.10.287.130:FF:000001">
    <property type="entry name" value="Two-component sensor histidine kinase"/>
    <property type="match status" value="1"/>
</dbReference>
<dbReference type="GO" id="GO:0000155">
    <property type="term" value="F:phosphorelay sensor kinase activity"/>
    <property type="evidence" value="ECO:0007669"/>
    <property type="project" value="InterPro"/>
</dbReference>
<dbReference type="GO" id="GO:0005886">
    <property type="term" value="C:plasma membrane"/>
    <property type="evidence" value="ECO:0007669"/>
    <property type="project" value="UniProtKB-SubCell"/>
</dbReference>
<dbReference type="Gene3D" id="1.10.287.130">
    <property type="match status" value="1"/>
</dbReference>
<keyword evidence="19" id="KW-1185">Reference proteome</keyword>
<dbReference type="SUPFAM" id="SSF55874">
    <property type="entry name" value="ATPase domain of HSP90 chaperone/DNA topoisomerase II/histidine kinase"/>
    <property type="match status" value="1"/>
</dbReference>
<dbReference type="GO" id="GO:0005524">
    <property type="term" value="F:ATP binding"/>
    <property type="evidence" value="ECO:0007669"/>
    <property type="project" value="UniProtKB-KW"/>
</dbReference>
<keyword evidence="12 14" id="KW-0902">Two-component regulatory system</keyword>
<proteinExistence type="predicted"/>
<dbReference type="InterPro" id="IPR050428">
    <property type="entry name" value="TCS_sensor_his_kinase"/>
</dbReference>
<evidence type="ECO:0000256" key="10">
    <source>
        <dbReference type="ARBA" id="ARBA00022840"/>
    </source>
</evidence>
<dbReference type="SMART" id="SM00387">
    <property type="entry name" value="HATPase_c"/>
    <property type="match status" value="1"/>
</dbReference>
<feature type="compositionally biased region" description="Basic and acidic residues" evidence="15">
    <location>
        <begin position="458"/>
        <end position="470"/>
    </location>
</feature>
<evidence type="ECO:0000259" key="17">
    <source>
        <dbReference type="PROSITE" id="PS50885"/>
    </source>
</evidence>
<keyword evidence="6 14" id="KW-0808">Transferase</keyword>
<dbReference type="InterPro" id="IPR036097">
    <property type="entry name" value="HisK_dim/P_sf"/>
</dbReference>
<dbReference type="Pfam" id="PF00672">
    <property type="entry name" value="HAMP"/>
    <property type="match status" value="1"/>
</dbReference>
<feature type="domain" description="HAMP" evidence="17">
    <location>
        <begin position="181"/>
        <end position="234"/>
    </location>
</feature>